<dbReference type="Proteomes" id="UP000611629">
    <property type="component" value="Unassembled WGS sequence"/>
</dbReference>
<dbReference type="Gene3D" id="1.10.10.10">
    <property type="entry name" value="Winged helix-like DNA-binding domain superfamily/Winged helix DNA-binding domain"/>
    <property type="match status" value="1"/>
</dbReference>
<dbReference type="PANTHER" id="PTHR43133:SF60">
    <property type="entry name" value="RNA POLYMERASE SIGMA FACTOR SIGV"/>
    <property type="match status" value="1"/>
</dbReference>
<dbReference type="CDD" id="cd06171">
    <property type="entry name" value="Sigma70_r4"/>
    <property type="match status" value="1"/>
</dbReference>
<keyword evidence="3" id="KW-0731">Sigma factor</keyword>
<evidence type="ECO:0000256" key="3">
    <source>
        <dbReference type="ARBA" id="ARBA00023082"/>
    </source>
</evidence>
<dbReference type="GO" id="GO:0016987">
    <property type="term" value="F:sigma factor activity"/>
    <property type="evidence" value="ECO:0007669"/>
    <property type="project" value="UniProtKB-KW"/>
</dbReference>
<dbReference type="AlphaFoldDB" id="A0A974BI81"/>
<evidence type="ECO:0000256" key="4">
    <source>
        <dbReference type="ARBA" id="ARBA00023163"/>
    </source>
</evidence>
<dbReference type="InterPro" id="IPR013249">
    <property type="entry name" value="RNA_pol_sigma70_r4_t2"/>
</dbReference>
<dbReference type="Pfam" id="PF08281">
    <property type="entry name" value="Sigma70_r4_2"/>
    <property type="match status" value="1"/>
</dbReference>
<keyword evidence="4" id="KW-0804">Transcription</keyword>
<evidence type="ECO:0000313" key="8">
    <source>
        <dbReference type="Proteomes" id="UP000611629"/>
    </source>
</evidence>
<dbReference type="Pfam" id="PF04542">
    <property type="entry name" value="Sigma70_r2"/>
    <property type="match status" value="1"/>
</dbReference>
<dbReference type="SUPFAM" id="SSF88946">
    <property type="entry name" value="Sigma2 domain of RNA polymerase sigma factors"/>
    <property type="match status" value="1"/>
</dbReference>
<dbReference type="GO" id="GO:0003677">
    <property type="term" value="F:DNA binding"/>
    <property type="evidence" value="ECO:0007669"/>
    <property type="project" value="InterPro"/>
</dbReference>
<dbReference type="SUPFAM" id="SSF88659">
    <property type="entry name" value="Sigma3 and sigma4 domains of RNA polymerase sigma factors"/>
    <property type="match status" value="1"/>
</dbReference>
<dbReference type="InterPro" id="IPR039425">
    <property type="entry name" value="RNA_pol_sigma-70-like"/>
</dbReference>
<keyword evidence="2" id="KW-0805">Transcription regulation</keyword>
<accession>A0A974BI81</accession>
<protein>
    <submittedName>
        <fullName evidence="7">Sigma-70 family RNA polymerase sigma factor</fullName>
    </submittedName>
</protein>
<gene>
    <name evidence="7" type="ORF">HZF24_05475</name>
</gene>
<dbReference type="GO" id="GO:0006352">
    <property type="term" value="P:DNA-templated transcription initiation"/>
    <property type="evidence" value="ECO:0007669"/>
    <property type="project" value="InterPro"/>
</dbReference>
<sequence length="185" mass="21983">MENEGLLIEKAALGDEDSFSILINNYKKYVFAIILNFIKNYDEAENVAQEVFFQIYVSLPKYDQNNFKAWIGRIATNKSIDWLRKKRAKFKDEILESFDNFDNNVDLTANPEIVLLERYKHDELKKALNSIPDIYRVALEKFYFREKTYEAIAEEEDVTIKTIASRLYRAKVLLREKWRCEDETL</sequence>
<dbReference type="NCBIfam" id="TIGR02937">
    <property type="entry name" value="sigma70-ECF"/>
    <property type="match status" value="1"/>
</dbReference>
<dbReference type="InterPro" id="IPR013324">
    <property type="entry name" value="RNA_pol_sigma_r3/r4-like"/>
</dbReference>
<dbReference type="InterPro" id="IPR013325">
    <property type="entry name" value="RNA_pol_sigma_r2"/>
</dbReference>
<dbReference type="InterPro" id="IPR014284">
    <property type="entry name" value="RNA_pol_sigma-70_dom"/>
</dbReference>
<proteinExistence type="inferred from homology"/>
<comment type="similarity">
    <text evidence="1">Belongs to the sigma-70 factor family. ECF subfamily.</text>
</comment>
<name>A0A974BI81_SEDHY</name>
<dbReference type="EMBL" id="JACBNQ010000003">
    <property type="protein sequence ID" value="NYB73587.1"/>
    <property type="molecule type" value="Genomic_DNA"/>
</dbReference>
<comment type="caution">
    <text evidence="7">The sequence shown here is derived from an EMBL/GenBank/DDBJ whole genome shotgun (WGS) entry which is preliminary data.</text>
</comment>
<feature type="domain" description="RNA polymerase sigma-70 region 2" evidence="5">
    <location>
        <begin position="22"/>
        <end position="87"/>
    </location>
</feature>
<dbReference type="RefSeq" id="WP_179237274.1">
    <property type="nucleotide sequence ID" value="NZ_JACBNQ010000003.1"/>
</dbReference>
<evidence type="ECO:0000313" key="7">
    <source>
        <dbReference type="EMBL" id="NYB73587.1"/>
    </source>
</evidence>
<dbReference type="InterPro" id="IPR007627">
    <property type="entry name" value="RNA_pol_sigma70_r2"/>
</dbReference>
<evidence type="ECO:0000259" key="5">
    <source>
        <dbReference type="Pfam" id="PF04542"/>
    </source>
</evidence>
<reference evidence="7" key="1">
    <citation type="submission" date="2020-07" db="EMBL/GenBank/DDBJ databases">
        <title>Genomic analysis of a strain of Sedimentibacter Hydroxybenzoicus DSM7310.</title>
        <authorList>
            <person name="Ma S."/>
        </authorList>
    </citation>
    <scope>NUCLEOTIDE SEQUENCE</scope>
    <source>
        <strain evidence="7">DSM 7310</strain>
    </source>
</reference>
<evidence type="ECO:0000256" key="1">
    <source>
        <dbReference type="ARBA" id="ARBA00010641"/>
    </source>
</evidence>
<keyword evidence="8" id="KW-1185">Reference proteome</keyword>
<dbReference type="InterPro" id="IPR036388">
    <property type="entry name" value="WH-like_DNA-bd_sf"/>
</dbReference>
<dbReference type="Gene3D" id="1.10.1740.10">
    <property type="match status" value="1"/>
</dbReference>
<feature type="domain" description="RNA polymerase sigma factor 70 region 4 type 2" evidence="6">
    <location>
        <begin position="122"/>
        <end position="172"/>
    </location>
</feature>
<organism evidence="7 8">
    <name type="scientific">Sedimentibacter hydroxybenzoicus DSM 7310</name>
    <dbReference type="NCBI Taxonomy" id="1123245"/>
    <lineage>
        <taxon>Bacteria</taxon>
        <taxon>Bacillati</taxon>
        <taxon>Bacillota</taxon>
        <taxon>Tissierellia</taxon>
        <taxon>Sedimentibacter</taxon>
    </lineage>
</organism>
<dbReference type="PANTHER" id="PTHR43133">
    <property type="entry name" value="RNA POLYMERASE ECF-TYPE SIGMA FACTO"/>
    <property type="match status" value="1"/>
</dbReference>
<evidence type="ECO:0000256" key="2">
    <source>
        <dbReference type="ARBA" id="ARBA00023015"/>
    </source>
</evidence>
<evidence type="ECO:0000259" key="6">
    <source>
        <dbReference type="Pfam" id="PF08281"/>
    </source>
</evidence>